<name>A0ABY4RDW6_9GAMM</name>
<evidence type="ECO:0000313" key="2">
    <source>
        <dbReference type="Proteomes" id="UP001056635"/>
    </source>
</evidence>
<dbReference type="InterPro" id="IPR012605">
    <property type="entry name" value="RepA1_leader_peptide_Tap"/>
</dbReference>
<evidence type="ECO:0000313" key="1">
    <source>
        <dbReference type="EMBL" id="UQY46334.1"/>
    </source>
</evidence>
<keyword evidence="1" id="KW-0614">Plasmid</keyword>
<dbReference type="EMBL" id="CP082905">
    <property type="protein sequence ID" value="UQY46334.1"/>
    <property type="molecule type" value="Genomic_DNA"/>
</dbReference>
<dbReference type="Proteomes" id="UP001056635">
    <property type="component" value="Plasmid pX22927_1"/>
</dbReference>
<gene>
    <name evidence="1" type="primary">tap</name>
    <name evidence="1" type="ORF">K6958_20590</name>
</gene>
<proteinExistence type="predicted"/>
<reference evidence="1" key="1">
    <citation type="submission" date="2021-09" db="EMBL/GenBank/DDBJ databases">
        <title>First case of bloodstream infection caused by Mixta hanseatica sp. nov., a member of the Erwiniaceae family.</title>
        <authorList>
            <person name="Both A."/>
            <person name="Huang J."/>
            <person name="Wenzel P."/>
            <person name="Aepfelbacher M."/>
            <person name="Rohde H."/>
            <person name="Christner M."/>
            <person name="Hentschke M."/>
        </authorList>
    </citation>
    <scope>NUCLEOTIDE SEQUENCE</scope>
    <source>
        <strain evidence="1">X22927</strain>
        <plasmid evidence="1">pX22927_1</plasmid>
    </source>
</reference>
<dbReference type="RefSeq" id="WP_249894827.1">
    <property type="nucleotide sequence ID" value="NZ_CP082905.1"/>
</dbReference>
<keyword evidence="2" id="KW-1185">Reference proteome</keyword>
<sequence length="23" mass="2597">MLRKRQHLLCSLLLCNISAGRNG</sequence>
<dbReference type="Pfam" id="PF08048">
    <property type="entry name" value="RepA1_leader"/>
    <property type="match status" value="1"/>
</dbReference>
<protein>
    <submittedName>
        <fullName evidence="1">RepA leader peptide Tap</fullName>
    </submittedName>
</protein>
<dbReference type="NCBIfam" id="TIGR03475">
    <property type="entry name" value="tap_IncFII_lead"/>
    <property type="match status" value="1"/>
</dbReference>
<organism evidence="1 2">
    <name type="scientific">Mixta hanseatica</name>
    <dbReference type="NCBI Taxonomy" id="2872648"/>
    <lineage>
        <taxon>Bacteria</taxon>
        <taxon>Pseudomonadati</taxon>
        <taxon>Pseudomonadota</taxon>
        <taxon>Gammaproteobacteria</taxon>
        <taxon>Enterobacterales</taxon>
        <taxon>Erwiniaceae</taxon>
        <taxon>Mixta</taxon>
    </lineage>
</organism>
<accession>A0ABY4RDW6</accession>
<geneLocation type="plasmid" evidence="1 2">
    <name>pX22927_1</name>
</geneLocation>